<evidence type="ECO:0000313" key="1">
    <source>
        <dbReference type="EMBL" id="KOF86951.1"/>
    </source>
</evidence>
<gene>
    <name evidence="1" type="ORF">OCBIM_22017754mg</name>
</gene>
<protein>
    <submittedName>
        <fullName evidence="1">Uncharacterized protein</fullName>
    </submittedName>
</protein>
<dbReference type="EMBL" id="KQ418537">
    <property type="protein sequence ID" value="KOF86951.1"/>
    <property type="molecule type" value="Genomic_DNA"/>
</dbReference>
<reference evidence="1" key="1">
    <citation type="submission" date="2015-07" db="EMBL/GenBank/DDBJ databases">
        <title>MeaNS - Measles Nucleotide Surveillance Program.</title>
        <authorList>
            <person name="Tran T."/>
            <person name="Druce J."/>
        </authorList>
    </citation>
    <scope>NUCLEOTIDE SEQUENCE</scope>
    <source>
        <strain evidence="1">UCB-OBI-ISO-001</strain>
        <tissue evidence="1">Gonad</tissue>
    </source>
</reference>
<proteinExistence type="predicted"/>
<accession>A0A0L8HCC8</accession>
<sequence length="61" mass="7301">MLFQQFEQHFIQDFIGMSSTNNEARKNGLISKYYMRAKGKYHFYRKPNEVAIHIFKNSSPI</sequence>
<name>A0A0L8HCC8_OCTBM</name>
<organism evidence="1">
    <name type="scientific">Octopus bimaculoides</name>
    <name type="common">California two-spotted octopus</name>
    <dbReference type="NCBI Taxonomy" id="37653"/>
    <lineage>
        <taxon>Eukaryota</taxon>
        <taxon>Metazoa</taxon>
        <taxon>Spiralia</taxon>
        <taxon>Lophotrochozoa</taxon>
        <taxon>Mollusca</taxon>
        <taxon>Cephalopoda</taxon>
        <taxon>Coleoidea</taxon>
        <taxon>Octopodiformes</taxon>
        <taxon>Octopoda</taxon>
        <taxon>Incirrata</taxon>
        <taxon>Octopodidae</taxon>
        <taxon>Octopus</taxon>
    </lineage>
</organism>
<dbReference type="AlphaFoldDB" id="A0A0L8HCC8"/>